<comment type="caution">
    <text evidence="2">The sequence shown here is derived from an EMBL/GenBank/DDBJ whole genome shotgun (WGS) entry which is preliminary data.</text>
</comment>
<evidence type="ECO:0000313" key="2">
    <source>
        <dbReference type="EMBL" id="TCQ08171.1"/>
    </source>
</evidence>
<gene>
    <name evidence="2" type="ORF">EDD79_1001260</name>
</gene>
<dbReference type="SUPFAM" id="SSF52540">
    <property type="entry name" value="P-loop containing nucleoside triphosphate hydrolases"/>
    <property type="match status" value="2"/>
</dbReference>
<dbReference type="Proteomes" id="UP000295504">
    <property type="component" value="Unassembled WGS sequence"/>
</dbReference>
<sequence>MESKSSRIKRLFPGGNTSVGFYSYYQYVIDVKNANRIFFLKGGPGVGKSSMMKKIGQRMLEEGYNVEFHHCSADPDSIDAVVIPELNIGMIDGTAPHVIDPKYPGAVDEVVNLGEYWNEDSLRSSRDEIITAIEGNSNIYKRVYKYLGAAKLIHDDIEWIYCKAMDFDKLNDVTYDYLEEVFREAKKQNKQSGVRHLFGSAYTHKGHIDFADTFVGTMKNIHYINGKDGTGKSTILKKVAERAIEYGYNVDVYHEPLEPLKIESVVIEELDLAITTNERFIDREKLNLNTLLNTEILEAYKEELRESEELFNGMLDDARINLGKSKKNHDIIESYYIPNIDFEGINKLTSELIEKILNSK</sequence>
<accession>A0A4R2TW42</accession>
<protein>
    <recommendedName>
        <fullName evidence="1">KAP NTPase domain-containing protein</fullName>
    </recommendedName>
</protein>
<dbReference type="AlphaFoldDB" id="A0A4R2TW42"/>
<dbReference type="InterPro" id="IPR011646">
    <property type="entry name" value="KAP_P-loop"/>
</dbReference>
<proteinExistence type="predicted"/>
<evidence type="ECO:0000259" key="1">
    <source>
        <dbReference type="Pfam" id="PF07693"/>
    </source>
</evidence>
<dbReference type="InterPro" id="IPR027417">
    <property type="entry name" value="P-loop_NTPase"/>
</dbReference>
<dbReference type="EMBL" id="SLYC01000001">
    <property type="protein sequence ID" value="TCQ08171.1"/>
    <property type="molecule type" value="Genomic_DNA"/>
</dbReference>
<reference evidence="2 3" key="1">
    <citation type="submission" date="2019-03" db="EMBL/GenBank/DDBJ databases">
        <title>Genomic Encyclopedia of Type Strains, Phase IV (KMG-IV): sequencing the most valuable type-strain genomes for metagenomic binning, comparative biology and taxonomic classification.</title>
        <authorList>
            <person name="Goeker M."/>
        </authorList>
    </citation>
    <scope>NUCLEOTIDE SEQUENCE [LARGE SCALE GENOMIC DNA]</scope>
    <source>
        <strain evidence="2 3">DSM 100013</strain>
    </source>
</reference>
<evidence type="ECO:0000313" key="3">
    <source>
        <dbReference type="Proteomes" id="UP000295504"/>
    </source>
</evidence>
<keyword evidence="3" id="KW-1185">Reference proteome</keyword>
<dbReference type="Pfam" id="PF07693">
    <property type="entry name" value="KAP_NTPase"/>
    <property type="match status" value="1"/>
</dbReference>
<dbReference type="RefSeq" id="WP_132847332.1">
    <property type="nucleotide sequence ID" value="NZ_CP058648.1"/>
</dbReference>
<dbReference type="OrthoDB" id="9781752at2"/>
<feature type="domain" description="KAP NTPase" evidence="1">
    <location>
        <begin position="24"/>
        <end position="213"/>
    </location>
</feature>
<dbReference type="Gene3D" id="3.40.50.300">
    <property type="entry name" value="P-loop containing nucleotide triphosphate hydrolases"/>
    <property type="match status" value="1"/>
</dbReference>
<name>A0A4R2TW42_9FIRM</name>
<organism evidence="2 3">
    <name type="scientific">Serpentinicella alkaliphila</name>
    <dbReference type="NCBI Taxonomy" id="1734049"/>
    <lineage>
        <taxon>Bacteria</taxon>
        <taxon>Bacillati</taxon>
        <taxon>Bacillota</taxon>
        <taxon>Clostridia</taxon>
        <taxon>Peptostreptococcales</taxon>
        <taxon>Natronincolaceae</taxon>
        <taxon>Serpentinicella</taxon>
    </lineage>
</organism>